<gene>
    <name evidence="2" type="ORF">K461DRAFT_306159</name>
</gene>
<evidence type="ECO:0000256" key="1">
    <source>
        <dbReference type="SAM" id="Coils"/>
    </source>
</evidence>
<sequence>MPALRARQLVVNQMTVPHADATKEGTELASPYRRPQTKNDSDFWYLSLGEYNTLVRCTERGPSKDKINALDKLRRYAFAGAVMETDIGEDSALSCEQCKRRNKHCRVRKDSKTRRCALCRVRSTRCSLAIDVPKIEAKSPRSTTSGTATPYIGSEMGFADDNGAGDLMAAKFEARVRREMSPRRIPYLLSPTIPELQLSRGATNTSQHSGNDQRCQSPAIATISTRDELAPAPNAPVLQFPSSPCVTESGTAAAIKVRDIRIRTLEKEIDRLRTALQHSECMIKTIRKLEQKVAEQEVAMRTCQELVDDVCMKDRVA</sequence>
<evidence type="ECO:0000313" key="3">
    <source>
        <dbReference type="Proteomes" id="UP000799439"/>
    </source>
</evidence>
<accession>A0A9P4J4X9</accession>
<proteinExistence type="predicted"/>
<organism evidence="2 3">
    <name type="scientific">Myriangium duriaei CBS 260.36</name>
    <dbReference type="NCBI Taxonomy" id="1168546"/>
    <lineage>
        <taxon>Eukaryota</taxon>
        <taxon>Fungi</taxon>
        <taxon>Dikarya</taxon>
        <taxon>Ascomycota</taxon>
        <taxon>Pezizomycotina</taxon>
        <taxon>Dothideomycetes</taxon>
        <taxon>Dothideomycetidae</taxon>
        <taxon>Myriangiales</taxon>
        <taxon>Myriangiaceae</taxon>
        <taxon>Myriangium</taxon>
    </lineage>
</organism>
<name>A0A9P4J4X9_9PEZI</name>
<evidence type="ECO:0008006" key="4">
    <source>
        <dbReference type="Google" id="ProtNLM"/>
    </source>
</evidence>
<keyword evidence="1" id="KW-0175">Coiled coil</keyword>
<dbReference type="OrthoDB" id="3968080at2759"/>
<evidence type="ECO:0000313" key="2">
    <source>
        <dbReference type="EMBL" id="KAF2153512.1"/>
    </source>
</evidence>
<dbReference type="Proteomes" id="UP000799439">
    <property type="component" value="Unassembled WGS sequence"/>
</dbReference>
<feature type="coiled-coil region" evidence="1">
    <location>
        <begin position="262"/>
        <end position="306"/>
    </location>
</feature>
<reference evidence="2" key="1">
    <citation type="journal article" date="2020" name="Stud. Mycol.">
        <title>101 Dothideomycetes genomes: a test case for predicting lifestyles and emergence of pathogens.</title>
        <authorList>
            <person name="Haridas S."/>
            <person name="Albert R."/>
            <person name="Binder M."/>
            <person name="Bloem J."/>
            <person name="Labutti K."/>
            <person name="Salamov A."/>
            <person name="Andreopoulos B."/>
            <person name="Baker S."/>
            <person name="Barry K."/>
            <person name="Bills G."/>
            <person name="Bluhm B."/>
            <person name="Cannon C."/>
            <person name="Castanera R."/>
            <person name="Culley D."/>
            <person name="Daum C."/>
            <person name="Ezra D."/>
            <person name="Gonzalez J."/>
            <person name="Henrissat B."/>
            <person name="Kuo A."/>
            <person name="Liang C."/>
            <person name="Lipzen A."/>
            <person name="Lutzoni F."/>
            <person name="Magnuson J."/>
            <person name="Mondo S."/>
            <person name="Nolan M."/>
            <person name="Ohm R."/>
            <person name="Pangilinan J."/>
            <person name="Park H.-J."/>
            <person name="Ramirez L."/>
            <person name="Alfaro M."/>
            <person name="Sun H."/>
            <person name="Tritt A."/>
            <person name="Yoshinaga Y."/>
            <person name="Zwiers L.-H."/>
            <person name="Turgeon B."/>
            <person name="Goodwin S."/>
            <person name="Spatafora J."/>
            <person name="Crous P."/>
            <person name="Grigoriev I."/>
        </authorList>
    </citation>
    <scope>NUCLEOTIDE SEQUENCE</scope>
    <source>
        <strain evidence="2">CBS 260.36</strain>
    </source>
</reference>
<comment type="caution">
    <text evidence="2">The sequence shown here is derived from an EMBL/GenBank/DDBJ whole genome shotgun (WGS) entry which is preliminary data.</text>
</comment>
<protein>
    <recommendedName>
        <fullName evidence="4">Zn(2)-C6 fungal-type domain-containing protein</fullName>
    </recommendedName>
</protein>
<keyword evidence="3" id="KW-1185">Reference proteome</keyword>
<dbReference type="AlphaFoldDB" id="A0A9P4J4X9"/>
<dbReference type="EMBL" id="ML996085">
    <property type="protein sequence ID" value="KAF2153512.1"/>
    <property type="molecule type" value="Genomic_DNA"/>
</dbReference>